<dbReference type="RefSeq" id="WP_092373998.1">
    <property type="nucleotide sequence ID" value="NZ_LT629797.1"/>
</dbReference>
<reference evidence="2" key="2">
    <citation type="submission" date="2016-10" db="EMBL/GenBank/DDBJ databases">
        <authorList>
            <person name="de Groot N.N."/>
        </authorList>
    </citation>
    <scope>NUCLEOTIDE SEQUENCE [LARGE SCALE GENOMIC DNA]</scope>
    <source>
        <strain evidence="2">KCTC 32246</strain>
    </source>
</reference>
<organism evidence="2 3">
    <name type="scientific">Pseudomonas sihuiensis</name>
    <dbReference type="NCBI Taxonomy" id="1274359"/>
    <lineage>
        <taxon>Bacteria</taxon>
        <taxon>Pseudomonadati</taxon>
        <taxon>Pseudomonadota</taxon>
        <taxon>Gammaproteobacteria</taxon>
        <taxon>Pseudomonadales</taxon>
        <taxon>Pseudomonadaceae</taxon>
        <taxon>Pseudomonas</taxon>
    </lineage>
</organism>
<evidence type="ECO:0000313" key="3">
    <source>
        <dbReference type="Proteomes" id="UP000198675"/>
    </source>
</evidence>
<evidence type="ECO:0000313" key="1">
    <source>
        <dbReference type="EMBL" id="SDU75324.1"/>
    </source>
</evidence>
<keyword evidence="3" id="KW-1185">Reference proteome</keyword>
<evidence type="ECO:0000313" key="2">
    <source>
        <dbReference type="EMBL" id="SDU82416.1"/>
    </source>
</evidence>
<accession>A0A1H2LPX8</accession>
<evidence type="ECO:0008006" key="4">
    <source>
        <dbReference type="Google" id="ProtNLM"/>
    </source>
</evidence>
<dbReference type="AlphaFoldDB" id="A0A1H2LPX8"/>
<protein>
    <recommendedName>
        <fullName evidence="4">Host nuclease inhibitor protein</fullName>
    </recommendedName>
</protein>
<name>A0A1H2LPX8_9PSED</name>
<dbReference type="EMBL" id="LT629797">
    <property type="protein sequence ID" value="SDU82416.1"/>
    <property type="molecule type" value="Genomic_DNA"/>
</dbReference>
<gene>
    <name evidence="1" type="ORF">SAMN05216363_0002</name>
    <name evidence="2" type="ORF">SAMN05216363_1908</name>
</gene>
<proteinExistence type="predicted"/>
<dbReference type="Proteomes" id="UP000198675">
    <property type="component" value="Chromosome I"/>
</dbReference>
<sequence>MAITIEQVMEQAQVYASAWSMVGGPFDQGNQLEQAELEKLVLLEMVTAFEDEAHTAGAQEAQLDLAKPLIEWHQHRIGNLGKLQQAVEGTEIRLGEADANPIVLQGAMLKGWRFALAIAEQQFEKFPLSIERKAPTSDEEE</sequence>
<dbReference type="EMBL" id="LT629797">
    <property type="protein sequence ID" value="SDU75324.1"/>
    <property type="molecule type" value="Genomic_DNA"/>
</dbReference>
<reference evidence="3" key="1">
    <citation type="submission" date="2016-10" db="EMBL/GenBank/DDBJ databases">
        <authorList>
            <person name="Varghese N."/>
            <person name="Submissions S."/>
        </authorList>
    </citation>
    <scope>NUCLEOTIDE SEQUENCE [LARGE SCALE GENOMIC DNA]</scope>
    <source>
        <strain evidence="3">KCTC 32246</strain>
    </source>
</reference>